<dbReference type="Proteomes" id="UP000053766">
    <property type="component" value="Unassembled WGS sequence"/>
</dbReference>
<evidence type="ECO:0000313" key="3">
    <source>
        <dbReference type="Proteomes" id="UP000053766"/>
    </source>
</evidence>
<protein>
    <submittedName>
        <fullName evidence="2">Uncharacterized protein</fullName>
    </submittedName>
</protein>
<evidence type="ECO:0000256" key="1">
    <source>
        <dbReference type="SAM" id="MobiDB-lite"/>
    </source>
</evidence>
<dbReference type="AlphaFoldDB" id="A0A0D8Y8B6"/>
<accession>A0A0D8Y8B6</accession>
<feature type="compositionally biased region" description="Basic and acidic residues" evidence="1">
    <location>
        <begin position="182"/>
        <end position="193"/>
    </location>
</feature>
<sequence>MKSSGTTTIVTNTTVKDTGQKRKEEEISACFQLRHIKKKTIQTNARLSSALITAALSSSNHNETIQLSTNPQVRLSSIMDSGRRVIAYRSSKKILIWISAIESSSCVGGYKFSMWSLMISKGFSFFHWTSYAADTTLHEVVASQRIVILSSLIVNKVEEVKKKNSAFPSKPVNDSKTRKKPDKLIGQRIENGE</sequence>
<organism evidence="2 3">
    <name type="scientific">Dictyocaulus viviparus</name>
    <name type="common">Bovine lungworm</name>
    <dbReference type="NCBI Taxonomy" id="29172"/>
    <lineage>
        <taxon>Eukaryota</taxon>
        <taxon>Metazoa</taxon>
        <taxon>Ecdysozoa</taxon>
        <taxon>Nematoda</taxon>
        <taxon>Chromadorea</taxon>
        <taxon>Rhabditida</taxon>
        <taxon>Rhabditina</taxon>
        <taxon>Rhabditomorpha</taxon>
        <taxon>Strongyloidea</taxon>
        <taxon>Metastrongylidae</taxon>
        <taxon>Dictyocaulus</taxon>
    </lineage>
</organism>
<proteinExistence type="predicted"/>
<keyword evidence="3" id="KW-1185">Reference proteome</keyword>
<reference evidence="3" key="2">
    <citation type="journal article" date="2016" name="Sci. Rep.">
        <title>Dictyocaulus viviparus genome, variome and transcriptome elucidate lungworm biology and support future intervention.</title>
        <authorList>
            <person name="McNulty S.N."/>
            <person name="Strube C."/>
            <person name="Rosa B.A."/>
            <person name="Martin J.C."/>
            <person name="Tyagi R."/>
            <person name="Choi Y.J."/>
            <person name="Wang Q."/>
            <person name="Hallsworth Pepin K."/>
            <person name="Zhang X."/>
            <person name="Ozersky P."/>
            <person name="Wilson R.K."/>
            <person name="Sternberg P.W."/>
            <person name="Gasser R.B."/>
            <person name="Mitreva M."/>
        </authorList>
    </citation>
    <scope>NUCLEOTIDE SEQUENCE [LARGE SCALE GENOMIC DNA]</scope>
    <source>
        <strain evidence="3">HannoverDv2000</strain>
    </source>
</reference>
<gene>
    <name evidence="2" type="ORF">DICVIV_00783</name>
</gene>
<feature type="region of interest" description="Disordered" evidence="1">
    <location>
        <begin position="164"/>
        <end position="193"/>
    </location>
</feature>
<name>A0A0D8Y8B6_DICVI</name>
<reference evidence="2 3" key="1">
    <citation type="submission" date="2013-11" db="EMBL/GenBank/DDBJ databases">
        <title>Draft genome of the bovine lungworm Dictyocaulus viviparus.</title>
        <authorList>
            <person name="Mitreva M."/>
        </authorList>
    </citation>
    <scope>NUCLEOTIDE SEQUENCE [LARGE SCALE GENOMIC DNA]</scope>
    <source>
        <strain evidence="2 3">HannoverDv2000</strain>
    </source>
</reference>
<evidence type="ECO:0000313" key="2">
    <source>
        <dbReference type="EMBL" id="KJH53098.1"/>
    </source>
</evidence>
<dbReference type="EMBL" id="KN716156">
    <property type="protein sequence ID" value="KJH53098.1"/>
    <property type="molecule type" value="Genomic_DNA"/>
</dbReference>